<organism evidence="1 2">
    <name type="scientific">Elasticomyces elasticus</name>
    <dbReference type="NCBI Taxonomy" id="574655"/>
    <lineage>
        <taxon>Eukaryota</taxon>
        <taxon>Fungi</taxon>
        <taxon>Dikarya</taxon>
        <taxon>Ascomycota</taxon>
        <taxon>Pezizomycotina</taxon>
        <taxon>Dothideomycetes</taxon>
        <taxon>Dothideomycetidae</taxon>
        <taxon>Mycosphaerellales</taxon>
        <taxon>Teratosphaeriaceae</taxon>
        <taxon>Elasticomyces</taxon>
    </lineage>
</organism>
<dbReference type="InterPro" id="IPR032675">
    <property type="entry name" value="LRR_dom_sf"/>
</dbReference>
<dbReference type="EMBL" id="JAVRQU010000001">
    <property type="protein sequence ID" value="KAK5707988.1"/>
    <property type="molecule type" value="Genomic_DNA"/>
</dbReference>
<sequence length="301" mass="34337">MKRLYFKAFQFYNGGEIVTAAVDSAQLRELILVHCWDTNMLLEPLAQKGFKPTLLTDDSCIHATDPPGVLETLLLSYSGLETLRLTVHAETAFQDDCSWLAVQNHAWTLRTLFVDNFLDEDTPFDDTLQDRSMSALRTLFDRCQGLRQLAIRSPPPDLPHESFTEFLDCLKPLMDLRTLRIFVYLNKLEGVRREDDELYDTEDELLALKAENFVGNLASLVFYNLFDHCPQLKALVIDARHPADGQGFGDACLQRSFTRVVQRDLDGRATAAAKPCERTAIKLHEPYADVLEDRVFFDNSR</sequence>
<evidence type="ECO:0000313" key="2">
    <source>
        <dbReference type="Proteomes" id="UP001310594"/>
    </source>
</evidence>
<accession>A0AAN8A6M1</accession>
<proteinExistence type="predicted"/>
<evidence type="ECO:0000313" key="1">
    <source>
        <dbReference type="EMBL" id="KAK5707988.1"/>
    </source>
</evidence>
<protein>
    <submittedName>
        <fullName evidence="1">Uncharacterized protein</fullName>
    </submittedName>
</protein>
<name>A0AAN8A6M1_9PEZI</name>
<dbReference type="AlphaFoldDB" id="A0AAN8A6M1"/>
<dbReference type="Proteomes" id="UP001310594">
    <property type="component" value="Unassembled WGS sequence"/>
</dbReference>
<reference evidence="1" key="1">
    <citation type="submission" date="2023-08" db="EMBL/GenBank/DDBJ databases">
        <title>Black Yeasts Isolated from many extreme environments.</title>
        <authorList>
            <person name="Coleine C."/>
            <person name="Stajich J.E."/>
            <person name="Selbmann L."/>
        </authorList>
    </citation>
    <scope>NUCLEOTIDE SEQUENCE</scope>
    <source>
        <strain evidence="1">CCFEE 5810</strain>
    </source>
</reference>
<gene>
    <name evidence="1" type="ORF">LTR97_000527</name>
</gene>
<dbReference type="Gene3D" id="3.80.10.10">
    <property type="entry name" value="Ribonuclease Inhibitor"/>
    <property type="match status" value="1"/>
</dbReference>
<comment type="caution">
    <text evidence="1">The sequence shown here is derived from an EMBL/GenBank/DDBJ whole genome shotgun (WGS) entry which is preliminary data.</text>
</comment>